<dbReference type="SUPFAM" id="SSF48208">
    <property type="entry name" value="Six-hairpin glycosidases"/>
    <property type="match status" value="1"/>
</dbReference>
<evidence type="ECO:0000259" key="3">
    <source>
        <dbReference type="Pfam" id="PF17678"/>
    </source>
</evidence>
<protein>
    <submittedName>
        <fullName evidence="4">Alpha-1,2-mannosidase</fullName>
    </submittedName>
</protein>
<evidence type="ECO:0000256" key="1">
    <source>
        <dbReference type="SAM" id="SignalP"/>
    </source>
</evidence>
<sequence>MKPLLRTAAILPVIFLASYAHAQSAQFVDPFLGASGGGNVFPGPVVPFGMIKPGPDMAAAEGHDPNAGWNAKDDIRGFSQTHVSGTGGGAKYGNILVMSTTGALSPLDAASPRAGEHASAGFYSVSLARYGIGVEITAARRSAIYRFRYPAAAPANLLFDVSHFLLSGMKTGEFQILTGSQVQILSPTEVSGSTTLKGGWNKQPVPYTVYFYAKTDTPAASWGTWLDGKLSSGSKNASGSAQSKCGAWLTFPALTSHPVLMKIGISFVSIEQARRNLETEIPGFDFEAVHAAAIAEWNHALRNVEIEGATPEQEQMFSTALYHTMLMPTDRTGENPLWSSAEPYYDDYYAIWDIFRTSGPLLTLIAPERQTAIVRALVDLYRHEGWLPDARSGNFNGRTQGGSNAEFMLTDAYVKGLKDIDWKTALAAEIHDAEVSPADHLKEGRGGLDDWHTLGYVSIEGSDRPGSVDMEYAANDFEIALLAQGLGDTGDYEKYLARSANWKKLWDPDFSDGGFTGFIRPRHRDGNWLTPFTAMDFCTWGGETFYEGNSWTYSTFVPQDVASLIKLSGGPETFVRRLDAFFDVPLRYDVGNEPGFLAPYLYIWAGRPDKTDSRVRQIIAASYHAGPSGLPGNDDSGAMSSWYAFGQIGIFPNAGQDVYLIGSPAYRQTTLHLAGGKDFIIEARNLSKSNLYVTAATLNGEPLDRAWLHHREIAAGGRLVLTMGDVPSRWAENDLPPSTPAPE</sequence>
<dbReference type="InterPro" id="IPR008928">
    <property type="entry name" value="6-hairpin_glycosidase_sf"/>
</dbReference>
<accession>A0A2N9LP84</accession>
<dbReference type="InterPro" id="IPR014718">
    <property type="entry name" value="GH-type_carb-bd"/>
</dbReference>
<dbReference type="AlphaFoldDB" id="A0A2N9LP84"/>
<dbReference type="InterPro" id="IPR041371">
    <property type="entry name" value="GH92_N"/>
</dbReference>
<gene>
    <name evidence="4" type="ORF">SBA5_470024</name>
</gene>
<dbReference type="Pfam" id="PF17678">
    <property type="entry name" value="Glyco_hydro_92N"/>
    <property type="match status" value="1"/>
</dbReference>
<reference evidence="5" key="1">
    <citation type="submission" date="2018-02" db="EMBL/GenBank/DDBJ databases">
        <authorList>
            <person name="Hausmann B."/>
        </authorList>
    </citation>
    <scope>NUCLEOTIDE SEQUENCE [LARGE SCALE GENOMIC DNA]</scope>
    <source>
        <strain evidence="5">Peat soil MAG SbA5</strain>
    </source>
</reference>
<proteinExistence type="predicted"/>
<dbReference type="GO" id="GO:0000224">
    <property type="term" value="F:peptide-N4-(N-acetyl-beta-glucosaminyl)asparagine amidase activity"/>
    <property type="evidence" value="ECO:0007669"/>
    <property type="project" value="TreeGrafter"/>
</dbReference>
<feature type="domain" description="Glycosyl hydrolase family 92" evidence="2">
    <location>
        <begin position="272"/>
        <end position="725"/>
    </location>
</feature>
<dbReference type="NCBIfam" id="TIGR01180">
    <property type="entry name" value="aman2_put"/>
    <property type="match status" value="1"/>
</dbReference>
<feature type="signal peptide" evidence="1">
    <location>
        <begin position="1"/>
        <end position="22"/>
    </location>
</feature>
<dbReference type="FunFam" id="1.20.1050.60:FF:000002">
    <property type="entry name" value="Glycosyl hydrolase family 92"/>
    <property type="match status" value="1"/>
</dbReference>
<evidence type="ECO:0000313" key="5">
    <source>
        <dbReference type="Proteomes" id="UP000239735"/>
    </source>
</evidence>
<dbReference type="Gene3D" id="2.70.98.10">
    <property type="match status" value="1"/>
</dbReference>
<dbReference type="GO" id="GO:0030246">
    <property type="term" value="F:carbohydrate binding"/>
    <property type="evidence" value="ECO:0007669"/>
    <property type="project" value="InterPro"/>
</dbReference>
<dbReference type="OrthoDB" id="9804511at2"/>
<dbReference type="Gene3D" id="3.30.2080.10">
    <property type="entry name" value="GH92 mannosidase domain"/>
    <property type="match status" value="1"/>
</dbReference>
<dbReference type="GO" id="GO:0005975">
    <property type="term" value="P:carbohydrate metabolic process"/>
    <property type="evidence" value="ECO:0007669"/>
    <property type="project" value="InterPro"/>
</dbReference>
<dbReference type="InterPro" id="IPR050883">
    <property type="entry name" value="PNGase"/>
</dbReference>
<dbReference type="InterPro" id="IPR005887">
    <property type="entry name" value="GH92_a_mannosidase_put"/>
</dbReference>
<dbReference type="PANTHER" id="PTHR12143:SF43">
    <property type="entry name" value="PUTATIVE-RELATED"/>
    <property type="match status" value="1"/>
</dbReference>
<dbReference type="Proteomes" id="UP000239735">
    <property type="component" value="Unassembled WGS sequence"/>
</dbReference>
<feature type="domain" description="Glycosyl hydrolase family 92 N-terminal" evidence="3">
    <location>
        <begin position="27"/>
        <end position="266"/>
    </location>
</feature>
<feature type="chain" id="PRO_5015009735" evidence="1">
    <location>
        <begin position="23"/>
        <end position="743"/>
    </location>
</feature>
<dbReference type="Gene3D" id="1.20.1610.10">
    <property type="entry name" value="alpha-1,2-mannosidases domains"/>
    <property type="match status" value="1"/>
</dbReference>
<evidence type="ECO:0000313" key="4">
    <source>
        <dbReference type="EMBL" id="SPE24903.1"/>
    </source>
</evidence>
<evidence type="ECO:0000259" key="2">
    <source>
        <dbReference type="Pfam" id="PF07971"/>
    </source>
</evidence>
<dbReference type="GO" id="GO:0005829">
    <property type="term" value="C:cytosol"/>
    <property type="evidence" value="ECO:0007669"/>
    <property type="project" value="TreeGrafter"/>
</dbReference>
<dbReference type="FunFam" id="3.30.2080.10:FF:000001">
    <property type="entry name" value="Alpha-1,2-mannosidase subfamily"/>
    <property type="match status" value="1"/>
</dbReference>
<keyword evidence="1" id="KW-0732">Signal</keyword>
<dbReference type="InterPro" id="IPR012939">
    <property type="entry name" value="Glyco_hydro_92"/>
</dbReference>
<dbReference type="GO" id="GO:0006516">
    <property type="term" value="P:glycoprotein catabolic process"/>
    <property type="evidence" value="ECO:0007669"/>
    <property type="project" value="TreeGrafter"/>
</dbReference>
<dbReference type="EMBL" id="OKRB01000105">
    <property type="protein sequence ID" value="SPE24903.1"/>
    <property type="molecule type" value="Genomic_DNA"/>
</dbReference>
<dbReference type="Gene3D" id="1.20.1050.60">
    <property type="entry name" value="alpha-1,2-mannosidase"/>
    <property type="match status" value="1"/>
</dbReference>
<organism evidence="4 5">
    <name type="scientific">Candidatus Sulfuritelmatomonas gaucii</name>
    <dbReference type="NCBI Taxonomy" id="2043161"/>
    <lineage>
        <taxon>Bacteria</taxon>
        <taxon>Pseudomonadati</taxon>
        <taxon>Acidobacteriota</taxon>
        <taxon>Terriglobia</taxon>
        <taxon>Terriglobales</taxon>
        <taxon>Acidobacteriaceae</taxon>
        <taxon>Candidatus Sulfuritelmatomonas</taxon>
    </lineage>
</organism>
<dbReference type="Pfam" id="PF07971">
    <property type="entry name" value="Glyco_hydro_92"/>
    <property type="match status" value="1"/>
</dbReference>
<dbReference type="PANTHER" id="PTHR12143">
    <property type="entry name" value="PEPTIDE N-GLYCANASE PNGASE -RELATED"/>
    <property type="match status" value="1"/>
</dbReference>
<name>A0A2N9LP84_9BACT</name>